<accession>A0A1X7SJI1</accession>
<reference evidence="1" key="1">
    <citation type="submission" date="2017-05" db="UniProtKB">
        <authorList>
            <consortium name="EnsemblMetazoa"/>
        </authorList>
    </citation>
    <scope>IDENTIFICATION</scope>
</reference>
<dbReference type="EnsemblMetazoa" id="Aqu2.1.02193_001">
    <property type="protein sequence ID" value="Aqu2.1.02193_001"/>
    <property type="gene ID" value="Aqu2.1.02193"/>
</dbReference>
<evidence type="ECO:0000313" key="1">
    <source>
        <dbReference type="EnsemblMetazoa" id="Aqu2.1.02193_001"/>
    </source>
</evidence>
<dbReference type="AlphaFoldDB" id="A0A1X7SJI1"/>
<dbReference type="PANTHER" id="PTHR31751:SF7">
    <property type="entry name" value="THAP-TYPE DOMAIN-CONTAINING PROTEIN"/>
    <property type="match status" value="1"/>
</dbReference>
<evidence type="ECO:0008006" key="2">
    <source>
        <dbReference type="Google" id="ProtNLM"/>
    </source>
</evidence>
<protein>
    <recommendedName>
        <fullName evidence="2">DUF659 domain-containing protein</fullName>
    </recommendedName>
</protein>
<name>A0A1X7SJI1_AMPQE</name>
<sequence length="178" mass="20437">SYSGKEVIFCGDGRCDSPGSSAKYCTYTLMESSTGRILDCQTVDKREVNLKSPNMEREGLKRSVSFLKESNVNIKEITTDASISVISFLGTSHPNILHSLDVWHKAKKLKKSLCELTKKKGMETLAKRIDKMYNHFWYCCETCDEKEELLKSKWISILHHIQDEHDWITGKCDHIDEN</sequence>
<proteinExistence type="predicted"/>
<dbReference type="OrthoDB" id="6139842at2759"/>
<dbReference type="InParanoid" id="A0A1X7SJI1"/>
<dbReference type="PANTHER" id="PTHR31751">
    <property type="entry name" value="SI:CH211-108C17.2-RELATED-RELATED"/>
    <property type="match status" value="1"/>
</dbReference>
<organism evidence="1">
    <name type="scientific">Amphimedon queenslandica</name>
    <name type="common">Sponge</name>
    <dbReference type="NCBI Taxonomy" id="400682"/>
    <lineage>
        <taxon>Eukaryota</taxon>
        <taxon>Metazoa</taxon>
        <taxon>Porifera</taxon>
        <taxon>Demospongiae</taxon>
        <taxon>Heteroscleromorpha</taxon>
        <taxon>Haplosclerida</taxon>
        <taxon>Niphatidae</taxon>
        <taxon>Amphimedon</taxon>
    </lineage>
</organism>
<dbReference type="STRING" id="400682.A0A1X7SJI1"/>